<dbReference type="InterPro" id="IPR050213">
    <property type="entry name" value="GST_superfamily"/>
</dbReference>
<dbReference type="Gene3D" id="1.20.1050.10">
    <property type="match status" value="1"/>
</dbReference>
<keyword evidence="4" id="KW-1185">Reference proteome</keyword>
<dbReference type="AlphaFoldDB" id="A0A2J7ZU59"/>
<dbReference type="Pfam" id="PF02798">
    <property type="entry name" value="GST_N"/>
    <property type="match status" value="1"/>
</dbReference>
<organism evidence="3 4">
    <name type="scientific">Tetrabaena socialis</name>
    <dbReference type="NCBI Taxonomy" id="47790"/>
    <lineage>
        <taxon>Eukaryota</taxon>
        <taxon>Viridiplantae</taxon>
        <taxon>Chlorophyta</taxon>
        <taxon>core chlorophytes</taxon>
        <taxon>Chlorophyceae</taxon>
        <taxon>CS clade</taxon>
        <taxon>Chlamydomonadales</taxon>
        <taxon>Tetrabaenaceae</taxon>
        <taxon>Tetrabaena</taxon>
    </lineage>
</organism>
<feature type="domain" description="GST N-terminal" evidence="1">
    <location>
        <begin position="2"/>
        <end position="79"/>
    </location>
</feature>
<reference evidence="3 4" key="1">
    <citation type="journal article" date="2017" name="Mol. Biol. Evol.">
        <title>The 4-celled Tetrabaena socialis nuclear genome reveals the essential components for genetic control of cell number at the origin of multicellularity in the volvocine lineage.</title>
        <authorList>
            <person name="Featherston J."/>
            <person name="Arakaki Y."/>
            <person name="Hanschen E.R."/>
            <person name="Ferris P.J."/>
            <person name="Michod R.E."/>
            <person name="Olson B.J.S.C."/>
            <person name="Nozaki H."/>
            <person name="Durand P.M."/>
        </authorList>
    </citation>
    <scope>NUCLEOTIDE SEQUENCE [LARGE SCALE GENOMIC DNA]</scope>
    <source>
        <strain evidence="3 4">NIES-571</strain>
    </source>
</reference>
<dbReference type="Pfam" id="PF14497">
    <property type="entry name" value="GST_C_3"/>
    <property type="match status" value="1"/>
</dbReference>
<dbReference type="PANTHER" id="PTHR11571:SF150">
    <property type="entry name" value="GLUTATHIONE S-TRANSFERASE"/>
    <property type="match status" value="1"/>
</dbReference>
<dbReference type="SFLD" id="SFLDG00363">
    <property type="entry name" value="AMPS_(cytGST):_Alpha-__Mu-__Pi"/>
    <property type="match status" value="1"/>
</dbReference>
<dbReference type="EMBL" id="PGGS01000460">
    <property type="protein sequence ID" value="PNH03804.1"/>
    <property type="molecule type" value="Genomic_DNA"/>
</dbReference>
<feature type="domain" description="GST C-terminal" evidence="2">
    <location>
        <begin position="81"/>
        <end position="211"/>
    </location>
</feature>
<evidence type="ECO:0000313" key="4">
    <source>
        <dbReference type="Proteomes" id="UP000236333"/>
    </source>
</evidence>
<dbReference type="CDD" id="cd03192">
    <property type="entry name" value="GST_C_Sigma_like"/>
    <property type="match status" value="1"/>
</dbReference>
<dbReference type="GO" id="GO:0004364">
    <property type="term" value="F:glutathione transferase activity"/>
    <property type="evidence" value="ECO:0007669"/>
    <property type="project" value="TreeGrafter"/>
</dbReference>
<dbReference type="SFLD" id="SFLDS00019">
    <property type="entry name" value="Glutathione_Transferase_(cytos"/>
    <property type="match status" value="1"/>
</dbReference>
<protein>
    <submittedName>
        <fullName evidence="3">Hematopoietic prostaglandin D synthase</fullName>
    </submittedName>
</protein>
<dbReference type="PROSITE" id="PS50405">
    <property type="entry name" value="GST_CTER"/>
    <property type="match status" value="1"/>
</dbReference>
<dbReference type="Proteomes" id="UP000236333">
    <property type="component" value="Unassembled WGS sequence"/>
</dbReference>
<dbReference type="InterPro" id="IPR004046">
    <property type="entry name" value="GST_C"/>
</dbReference>
<dbReference type="SUPFAM" id="SSF52833">
    <property type="entry name" value="Thioredoxin-like"/>
    <property type="match status" value="1"/>
</dbReference>
<dbReference type="OrthoDB" id="414243at2759"/>
<sequence length="212" mass="22996">MPALKLHYFGLPGRGETARLCLTVGGIPFEDVVYEFSTWPASKAKMPFGQMPVLEVGEKMLAQSGAIERYTAKLAGLYPEDPLEAAEVDQAMFLMSDFFELFTPTFRLKAEEKVAARLAILEGKGKDMLGHISKLLASGGYIAGGKLSLGDIAVYVSLSNLVSGFMDGVPKDLLDGYPVIKAFHNKIASEPAIKAYYETRGEGYRAAFKPSA</sequence>
<evidence type="ECO:0000313" key="3">
    <source>
        <dbReference type="EMBL" id="PNH03804.1"/>
    </source>
</evidence>
<dbReference type="PROSITE" id="PS50404">
    <property type="entry name" value="GST_NTER"/>
    <property type="match status" value="1"/>
</dbReference>
<dbReference type="InterPro" id="IPR036282">
    <property type="entry name" value="Glutathione-S-Trfase_C_sf"/>
</dbReference>
<dbReference type="CDD" id="cd03039">
    <property type="entry name" value="GST_N_Sigma_like"/>
    <property type="match status" value="1"/>
</dbReference>
<gene>
    <name evidence="3" type="ORF">TSOC_010112</name>
</gene>
<dbReference type="Gene3D" id="3.40.30.10">
    <property type="entry name" value="Glutaredoxin"/>
    <property type="match status" value="1"/>
</dbReference>
<evidence type="ECO:0000259" key="1">
    <source>
        <dbReference type="PROSITE" id="PS50404"/>
    </source>
</evidence>
<dbReference type="InterPro" id="IPR036249">
    <property type="entry name" value="Thioredoxin-like_sf"/>
</dbReference>
<name>A0A2J7ZU59_9CHLO</name>
<evidence type="ECO:0000259" key="2">
    <source>
        <dbReference type="PROSITE" id="PS50405"/>
    </source>
</evidence>
<dbReference type="SFLD" id="SFLDG01205">
    <property type="entry name" value="AMPS.1"/>
    <property type="match status" value="1"/>
</dbReference>
<dbReference type="InterPro" id="IPR004045">
    <property type="entry name" value="Glutathione_S-Trfase_N"/>
</dbReference>
<dbReference type="InterPro" id="IPR040079">
    <property type="entry name" value="Glutathione_S-Trfase"/>
</dbReference>
<dbReference type="PANTHER" id="PTHR11571">
    <property type="entry name" value="GLUTATHIONE S-TRANSFERASE"/>
    <property type="match status" value="1"/>
</dbReference>
<comment type="caution">
    <text evidence="3">The sequence shown here is derived from an EMBL/GenBank/DDBJ whole genome shotgun (WGS) entry which is preliminary data.</text>
</comment>
<accession>A0A2J7ZU59</accession>
<dbReference type="SUPFAM" id="SSF47616">
    <property type="entry name" value="GST C-terminal domain-like"/>
    <property type="match status" value="1"/>
</dbReference>
<dbReference type="GO" id="GO:0006749">
    <property type="term" value="P:glutathione metabolic process"/>
    <property type="evidence" value="ECO:0007669"/>
    <property type="project" value="TreeGrafter"/>
</dbReference>
<proteinExistence type="predicted"/>
<dbReference type="InterPro" id="IPR010987">
    <property type="entry name" value="Glutathione-S-Trfase_C-like"/>
</dbReference>